<dbReference type="EMBL" id="AP019735">
    <property type="protein sequence ID" value="BBL04410.1"/>
    <property type="molecule type" value="Genomic_DNA"/>
</dbReference>
<protein>
    <recommendedName>
        <fullName evidence="3">BACON domain-containing protein</fullName>
    </recommendedName>
</protein>
<sequence>MALAGCSKEDVSDNALPGSGTKATRGFTAEIASSRTTLNGDATRMKWTAGDQLGFYTDVETDLNVASSTYAEGATNFTAEIDTKATKVYAYYPYFKSQMDKDTPRTHENVSLYIEDAQTQTEAGVLNGNMVGMYASATLAEGQNTVLTFTPIASLIAFNIYDAENNGDAVKSITFTPAGGEKLNGQHIYNLETGETTSTGTKESATVTLTTPYTVPATKPADKAGYIYLAVTPKSYAGGTFTVVTDKGLYTFETTKSFDLSNVYAPQVIQMNLAKVRQPAPTVNHIFYDDFSTATGTNDYFSMKVSPADYAYYYTDTYTREGSVYAFNGAIRMGVSKTTGTVTTPALKLIEGTKNLKVTFYANGWKADQALNVTASTGTVVGGSDLVMPQATDTGSGVMDKSEAALFTVYVENADATTALTFALASTTVDKRFILDDLTVDVHDGPIALTPVILADDITGVAAAGVTDATFTYEVRNDNNYTASVECDGTVVTAASVENATKTITYSVSENTDTANDRSGWITITLNDPESISLKVIVSQNKKIVAGTGKYVPVEANQEDWSGKYIIGYKASSGVRILTGANSGNYANMSDAGDFNQYMDGDNIVSNVDTDIYACTFEKTVNGYSIHCADGYIGYTSTATSKNNNLWFSPNIVEKQYEWTISYSKCVEIQNVYNTKRIIWANASANRFAGYTSKQQEVILYKYME</sequence>
<dbReference type="CDD" id="cd13120">
    <property type="entry name" value="BF2867_like_N"/>
    <property type="match status" value="1"/>
</dbReference>
<dbReference type="KEGG" id="acou:A5CBH24_17230"/>
<reference evidence="2" key="1">
    <citation type="submission" date="2019-06" db="EMBL/GenBank/DDBJ databases">
        <title>Alistipes onderdonkii subsp. vulgaris subsp. nov., Alistipes dispar sp. nov. and Alistipes communis sp. nov., isolated from human faeces, and creation of Alistipes onderdonkii subsp. onderdonkii subsp. nov.</title>
        <authorList>
            <person name="Sakamoto M."/>
            <person name="Ikeyama N."/>
            <person name="Ogata Y."/>
            <person name="Suda W."/>
            <person name="Iino T."/>
            <person name="Hattori M."/>
            <person name="Ohkuma M."/>
        </authorList>
    </citation>
    <scope>NUCLEOTIDE SEQUENCE [LARGE SCALE GENOMIC DNA]</scope>
    <source>
        <strain evidence="2">5CBH24</strain>
    </source>
</reference>
<gene>
    <name evidence="1" type="ORF">A5CBH24_17230</name>
</gene>
<dbReference type="AlphaFoldDB" id="A0A4Y1WTK6"/>
<evidence type="ECO:0008006" key="3">
    <source>
        <dbReference type="Google" id="ProtNLM"/>
    </source>
</evidence>
<proteinExistence type="predicted"/>
<evidence type="ECO:0000313" key="2">
    <source>
        <dbReference type="Proteomes" id="UP000318946"/>
    </source>
</evidence>
<name>A0A4Y1WTK6_9BACT</name>
<accession>A0A4Y1WTK6</accession>
<organism evidence="1 2">
    <name type="scientific">Alistipes communis</name>
    <dbReference type="NCBI Taxonomy" id="2585118"/>
    <lineage>
        <taxon>Bacteria</taxon>
        <taxon>Pseudomonadati</taxon>
        <taxon>Bacteroidota</taxon>
        <taxon>Bacteroidia</taxon>
        <taxon>Bacteroidales</taxon>
        <taxon>Rikenellaceae</taxon>
        <taxon>Alistipes</taxon>
    </lineage>
</organism>
<keyword evidence="2" id="KW-1185">Reference proteome</keyword>
<evidence type="ECO:0000313" key="1">
    <source>
        <dbReference type="EMBL" id="BBL04410.1"/>
    </source>
</evidence>
<dbReference type="Proteomes" id="UP000318946">
    <property type="component" value="Chromosome"/>
</dbReference>